<keyword evidence="1" id="KW-1003">Cell membrane</keyword>
<feature type="region of interest" description="Disordered" evidence="8">
    <location>
        <begin position="241"/>
        <end position="260"/>
    </location>
</feature>
<dbReference type="Pfam" id="PF00535">
    <property type="entry name" value="Glycos_transf_2"/>
    <property type="match status" value="1"/>
</dbReference>
<gene>
    <name evidence="10" type="ORF">F0357_05625</name>
</gene>
<evidence type="ECO:0000256" key="1">
    <source>
        <dbReference type="ARBA" id="ARBA00022475"/>
    </source>
</evidence>
<proteinExistence type="predicted"/>
<keyword evidence="5" id="KW-0448">Lipopolysaccharide biosynthesis</keyword>
<keyword evidence="6" id="KW-1133">Transmembrane helix</keyword>
<dbReference type="InterPro" id="IPR029044">
    <property type="entry name" value="Nucleotide-diphossugar_trans"/>
</dbReference>
<organism evidence="10 11">
    <name type="scientific">Segnochrobactrum spirostomi</name>
    <dbReference type="NCBI Taxonomy" id="2608987"/>
    <lineage>
        <taxon>Bacteria</taxon>
        <taxon>Pseudomonadati</taxon>
        <taxon>Pseudomonadota</taxon>
        <taxon>Alphaproteobacteria</taxon>
        <taxon>Hyphomicrobiales</taxon>
        <taxon>Segnochrobactraceae</taxon>
        <taxon>Segnochrobactrum</taxon>
    </lineage>
</organism>
<dbReference type="Proteomes" id="UP000332515">
    <property type="component" value="Unassembled WGS sequence"/>
</dbReference>
<evidence type="ECO:0000259" key="9">
    <source>
        <dbReference type="Pfam" id="PF00535"/>
    </source>
</evidence>
<keyword evidence="7" id="KW-0472">Membrane</keyword>
<evidence type="ECO:0000256" key="2">
    <source>
        <dbReference type="ARBA" id="ARBA00022676"/>
    </source>
</evidence>
<evidence type="ECO:0000256" key="4">
    <source>
        <dbReference type="ARBA" id="ARBA00022692"/>
    </source>
</evidence>
<dbReference type="Gene3D" id="3.90.550.10">
    <property type="entry name" value="Spore Coat Polysaccharide Biosynthesis Protein SpsA, Chain A"/>
    <property type="match status" value="1"/>
</dbReference>
<dbReference type="RefSeq" id="WP_153479462.1">
    <property type="nucleotide sequence ID" value="NZ_VWNA01000001.1"/>
</dbReference>
<keyword evidence="3 10" id="KW-0808">Transferase</keyword>
<evidence type="ECO:0000256" key="7">
    <source>
        <dbReference type="ARBA" id="ARBA00023136"/>
    </source>
</evidence>
<evidence type="ECO:0000256" key="8">
    <source>
        <dbReference type="SAM" id="MobiDB-lite"/>
    </source>
</evidence>
<dbReference type="SUPFAM" id="SSF53448">
    <property type="entry name" value="Nucleotide-diphospho-sugar transferases"/>
    <property type="match status" value="1"/>
</dbReference>
<dbReference type="InterPro" id="IPR001173">
    <property type="entry name" value="Glyco_trans_2-like"/>
</dbReference>
<evidence type="ECO:0000256" key="3">
    <source>
        <dbReference type="ARBA" id="ARBA00022679"/>
    </source>
</evidence>
<dbReference type="EMBL" id="VWNA01000001">
    <property type="protein sequence ID" value="MQT12151.1"/>
    <property type="molecule type" value="Genomic_DNA"/>
</dbReference>
<keyword evidence="4" id="KW-0812">Transmembrane</keyword>
<dbReference type="PANTHER" id="PTHR48090:SF3">
    <property type="entry name" value="UNDECAPRENYL-PHOSPHATE 4-DEOXY-4-FORMAMIDO-L-ARABINOSE TRANSFERASE"/>
    <property type="match status" value="1"/>
</dbReference>
<name>A0A6A7Y209_9HYPH</name>
<dbReference type="AlphaFoldDB" id="A0A6A7Y209"/>
<dbReference type="PANTHER" id="PTHR48090">
    <property type="entry name" value="UNDECAPRENYL-PHOSPHATE 4-DEOXY-4-FORMAMIDO-L-ARABINOSE TRANSFERASE-RELATED"/>
    <property type="match status" value="1"/>
</dbReference>
<dbReference type="FunFam" id="3.90.550.10:FF:000170">
    <property type="entry name" value="Dolichol-phosphate mannosyltransferase"/>
    <property type="match status" value="1"/>
</dbReference>
<feature type="domain" description="Glycosyltransferase 2-like" evidence="9">
    <location>
        <begin position="10"/>
        <end position="170"/>
    </location>
</feature>
<dbReference type="CDD" id="cd04179">
    <property type="entry name" value="DPM_DPG-synthase_like"/>
    <property type="match status" value="1"/>
</dbReference>
<sequence length="260" mass="28377">MRADVTLAISVVLPAKDEAENLPFLLQEIEDALIDRAFEVIVVDDGSTDGTAAAVLEIARRHPWARLISHAASCGQSAAVRTGLLAARGEIVVTIDGDGQNDPRYIPALLDALAAGGPGVAIAAGERLGRKASFGKRIASRAANRLRRAMLDDRSRDTGCGLKAIRREVFLKLPYFDGWHRFLPALVLREGFGIRQVDVVDRPRRHGTSKYGIFDRAMVAGVDLLGVWWLRSRLRRRPVATERMPHGAAGASHLTERSHP</sequence>
<dbReference type="InterPro" id="IPR050256">
    <property type="entry name" value="Glycosyltransferase_2"/>
</dbReference>
<evidence type="ECO:0000256" key="6">
    <source>
        <dbReference type="ARBA" id="ARBA00022989"/>
    </source>
</evidence>
<comment type="caution">
    <text evidence="10">The sequence shown here is derived from an EMBL/GenBank/DDBJ whole genome shotgun (WGS) entry which is preliminary data.</text>
</comment>
<keyword evidence="11" id="KW-1185">Reference proteome</keyword>
<dbReference type="GO" id="GO:0099621">
    <property type="term" value="F:undecaprenyl-phosphate 4-deoxy-4-formamido-L-arabinose transferase activity"/>
    <property type="evidence" value="ECO:0007669"/>
    <property type="project" value="TreeGrafter"/>
</dbReference>
<accession>A0A6A7Y209</accession>
<evidence type="ECO:0000313" key="10">
    <source>
        <dbReference type="EMBL" id="MQT12151.1"/>
    </source>
</evidence>
<evidence type="ECO:0000256" key="5">
    <source>
        <dbReference type="ARBA" id="ARBA00022985"/>
    </source>
</evidence>
<protein>
    <submittedName>
        <fullName evidence="10">Glycosyltransferase family 2 protein</fullName>
    </submittedName>
</protein>
<dbReference type="GO" id="GO:0009103">
    <property type="term" value="P:lipopolysaccharide biosynthetic process"/>
    <property type="evidence" value="ECO:0007669"/>
    <property type="project" value="UniProtKB-KW"/>
</dbReference>
<evidence type="ECO:0000313" key="11">
    <source>
        <dbReference type="Proteomes" id="UP000332515"/>
    </source>
</evidence>
<reference evidence="10 11" key="1">
    <citation type="submission" date="2019-09" db="EMBL/GenBank/DDBJ databases">
        <title>Segnochrobactrum spirostomi gen. nov., sp. nov., isolated from the ciliate Spirostomum cf. yagiui and description of a novel family, Segnochrobactraceae fam. nov. within the order Rhizobiales of the class Alphaproteobacteria.</title>
        <authorList>
            <person name="Akter S."/>
            <person name="Shazib S.U.A."/>
            <person name="Shin M.K."/>
        </authorList>
    </citation>
    <scope>NUCLEOTIDE SEQUENCE [LARGE SCALE GENOMIC DNA]</scope>
    <source>
        <strain evidence="10 11">Sp-1</strain>
    </source>
</reference>
<dbReference type="GO" id="GO:0005886">
    <property type="term" value="C:plasma membrane"/>
    <property type="evidence" value="ECO:0007669"/>
    <property type="project" value="TreeGrafter"/>
</dbReference>
<keyword evidence="2" id="KW-0328">Glycosyltransferase</keyword>